<dbReference type="Gene3D" id="3.30.450.20">
    <property type="entry name" value="PAS domain"/>
    <property type="match status" value="1"/>
</dbReference>
<feature type="domain" description="HTH luxR-type" evidence="4">
    <location>
        <begin position="115"/>
        <end position="178"/>
    </location>
</feature>
<evidence type="ECO:0000259" key="5">
    <source>
        <dbReference type="PROSITE" id="PS50112"/>
    </source>
</evidence>
<reference evidence="6 7" key="1">
    <citation type="journal article" date="2016" name="Int. J. Syst. Evol. Microbiol.">
        <title>Labrenzia salina sp. nov., isolated from the rhizosphere of the halophyte Arthrocnemum macrostachyum.</title>
        <authorList>
            <person name="Camacho M."/>
            <person name="Redondo-Gomez S."/>
            <person name="Rodriguez-Llorente I."/>
            <person name="Rohde M."/>
            <person name="Sproer C."/>
            <person name="Schumann P."/>
            <person name="Klenk H.P."/>
            <person name="Montero-Calasanz M.D.C."/>
        </authorList>
    </citation>
    <scope>NUCLEOTIDE SEQUENCE [LARGE SCALE GENOMIC DNA]</scope>
    <source>
        <strain evidence="6 7">DSM 29163</strain>
    </source>
</reference>
<comment type="caution">
    <text evidence="6">The sequence shown here is derived from an EMBL/GenBank/DDBJ whole genome shotgun (WGS) entry which is preliminary data.</text>
</comment>
<feature type="domain" description="PAS" evidence="5">
    <location>
        <begin position="28"/>
        <end position="56"/>
    </location>
</feature>
<protein>
    <submittedName>
        <fullName evidence="6">PAS and helix-turn-helix domain-containing protein</fullName>
    </submittedName>
</protein>
<dbReference type="CDD" id="cd00130">
    <property type="entry name" value="PAS"/>
    <property type="match status" value="1"/>
</dbReference>
<sequence>MNEFDRLAFDNAPMGLTLTENRIIRSCNETFAQMFGYDKEQLIGQSFRLLYGTDQEFHQIRDIGLEPLRKSLPYTDERLMRRSDGTRFWCRFRARTLTPETPLARTVLSFALIENTTAGPQLTPREREVLLLLSKGQTSKEMARVLGLSPRTVEDVRARLLKKFQVKNVAVLLARLSGFETKKPPRQG</sequence>
<proteinExistence type="predicted"/>
<evidence type="ECO:0000256" key="2">
    <source>
        <dbReference type="ARBA" id="ARBA00023125"/>
    </source>
</evidence>
<dbReference type="Proteomes" id="UP001300261">
    <property type="component" value="Unassembled WGS sequence"/>
</dbReference>
<dbReference type="PANTHER" id="PTHR44688">
    <property type="entry name" value="DNA-BINDING TRANSCRIPTIONAL ACTIVATOR DEVR_DOSR"/>
    <property type="match status" value="1"/>
</dbReference>
<dbReference type="InterPro" id="IPR000792">
    <property type="entry name" value="Tscrpt_reg_LuxR_C"/>
</dbReference>
<evidence type="ECO:0000313" key="6">
    <source>
        <dbReference type="EMBL" id="MCX2725631.1"/>
    </source>
</evidence>
<evidence type="ECO:0000256" key="3">
    <source>
        <dbReference type="ARBA" id="ARBA00023163"/>
    </source>
</evidence>
<evidence type="ECO:0000256" key="1">
    <source>
        <dbReference type="ARBA" id="ARBA00023015"/>
    </source>
</evidence>
<gene>
    <name evidence="6" type="ORF">ON753_25275</name>
</gene>
<dbReference type="InterPro" id="IPR000014">
    <property type="entry name" value="PAS"/>
</dbReference>
<keyword evidence="2" id="KW-0238">DNA-binding</keyword>
<name>A0ABT3R8J2_9HYPH</name>
<dbReference type="InterPro" id="IPR036388">
    <property type="entry name" value="WH-like_DNA-bd_sf"/>
</dbReference>
<dbReference type="PROSITE" id="PS50043">
    <property type="entry name" value="HTH_LUXR_2"/>
    <property type="match status" value="1"/>
</dbReference>
<dbReference type="PROSITE" id="PS50112">
    <property type="entry name" value="PAS"/>
    <property type="match status" value="1"/>
</dbReference>
<keyword evidence="1" id="KW-0805">Transcription regulation</keyword>
<dbReference type="SUPFAM" id="SSF46894">
    <property type="entry name" value="C-terminal effector domain of the bipartite response regulators"/>
    <property type="match status" value="1"/>
</dbReference>
<dbReference type="SUPFAM" id="SSF55785">
    <property type="entry name" value="PYP-like sensor domain (PAS domain)"/>
    <property type="match status" value="1"/>
</dbReference>
<keyword evidence="3" id="KW-0804">Transcription</keyword>
<dbReference type="NCBIfam" id="TIGR00229">
    <property type="entry name" value="sensory_box"/>
    <property type="match status" value="1"/>
</dbReference>
<dbReference type="PANTHER" id="PTHR44688:SF16">
    <property type="entry name" value="DNA-BINDING TRANSCRIPTIONAL ACTIVATOR DEVR_DOSR"/>
    <property type="match status" value="1"/>
</dbReference>
<dbReference type="CDD" id="cd06170">
    <property type="entry name" value="LuxR_C_like"/>
    <property type="match status" value="1"/>
</dbReference>
<dbReference type="EMBL" id="JAPEVI010000003">
    <property type="protein sequence ID" value="MCX2725631.1"/>
    <property type="molecule type" value="Genomic_DNA"/>
</dbReference>
<dbReference type="RefSeq" id="WP_265966708.1">
    <property type="nucleotide sequence ID" value="NZ_JAPEVI010000003.1"/>
</dbReference>
<evidence type="ECO:0000313" key="7">
    <source>
        <dbReference type="Proteomes" id="UP001300261"/>
    </source>
</evidence>
<dbReference type="InterPro" id="IPR016032">
    <property type="entry name" value="Sig_transdc_resp-reg_C-effctor"/>
</dbReference>
<dbReference type="Pfam" id="PF13426">
    <property type="entry name" value="PAS_9"/>
    <property type="match status" value="1"/>
</dbReference>
<dbReference type="Gene3D" id="1.10.10.10">
    <property type="entry name" value="Winged helix-like DNA-binding domain superfamily/Winged helix DNA-binding domain"/>
    <property type="match status" value="1"/>
</dbReference>
<dbReference type="Pfam" id="PF00196">
    <property type="entry name" value="GerE"/>
    <property type="match status" value="1"/>
</dbReference>
<organism evidence="6 7">
    <name type="scientific">Roseibium salinum</name>
    <dbReference type="NCBI Taxonomy" id="1604349"/>
    <lineage>
        <taxon>Bacteria</taxon>
        <taxon>Pseudomonadati</taxon>
        <taxon>Pseudomonadota</taxon>
        <taxon>Alphaproteobacteria</taxon>
        <taxon>Hyphomicrobiales</taxon>
        <taxon>Stappiaceae</taxon>
        <taxon>Roseibium</taxon>
    </lineage>
</organism>
<dbReference type="PRINTS" id="PR00038">
    <property type="entry name" value="HTHLUXR"/>
</dbReference>
<dbReference type="InterPro" id="IPR035965">
    <property type="entry name" value="PAS-like_dom_sf"/>
</dbReference>
<accession>A0ABT3R8J2</accession>
<keyword evidence="7" id="KW-1185">Reference proteome</keyword>
<dbReference type="SMART" id="SM00421">
    <property type="entry name" value="HTH_LUXR"/>
    <property type="match status" value="1"/>
</dbReference>
<dbReference type="SMART" id="SM00091">
    <property type="entry name" value="PAS"/>
    <property type="match status" value="1"/>
</dbReference>
<evidence type="ECO:0000259" key="4">
    <source>
        <dbReference type="PROSITE" id="PS50043"/>
    </source>
</evidence>